<dbReference type="InterPro" id="IPR036291">
    <property type="entry name" value="NAD(P)-bd_dom_sf"/>
</dbReference>
<dbReference type="PANTHER" id="PTHR43008">
    <property type="entry name" value="BENZIL REDUCTASE"/>
    <property type="match status" value="1"/>
</dbReference>
<dbReference type="EMBL" id="CANTUO010000001">
    <property type="protein sequence ID" value="CAI5755859.1"/>
    <property type="molecule type" value="Genomic_DNA"/>
</dbReference>
<gene>
    <name evidence="4" type="ORF">CANVERA_P0375</name>
</gene>
<evidence type="ECO:0000256" key="1">
    <source>
        <dbReference type="ARBA" id="ARBA00006484"/>
    </source>
</evidence>
<dbReference type="SUPFAM" id="SSF51735">
    <property type="entry name" value="NAD(P)-binding Rossmann-fold domains"/>
    <property type="match status" value="1"/>
</dbReference>
<sequence length="283" mass="30660">MSTFTSFIKPETDSDRTVPTKTFNLNPNLFERFSLKGKVTCITGGAGAIGSAIAEGYAQAGGDVIILDHAHSDNGLSESLAIKYGIRSKFYQIDVTNGEQVKEVVSRIESEFGTIDVFVANAGIAWYTGSILNEDSTPEKWRKVFDVNVHGVFYCAKYVGEIFKRKGSGSFIITASMSAHINNVPNYQTCYNSAKAAAMHMAKGLAVEFAGFARVNSVSPGYTNTLLSEPIPRAQRAKWWGLTPMGREAETDELVGAYLYLASDASSFTNGSDIRVDGGYCCV</sequence>
<dbReference type="OrthoDB" id="1888931at2759"/>
<dbReference type="PANTHER" id="PTHR43008:SF13">
    <property type="entry name" value="L-XYLULOSE REDUCTASE-RELATED"/>
    <property type="match status" value="1"/>
</dbReference>
<name>A0A9W4TUG3_9ASCO</name>
<dbReference type="Gene3D" id="3.40.50.720">
    <property type="entry name" value="NAD(P)-binding Rossmann-like Domain"/>
    <property type="match status" value="1"/>
</dbReference>
<dbReference type="GO" id="GO:0050664">
    <property type="term" value="F:oxidoreductase activity, acting on NAD(P)H, oxygen as acceptor"/>
    <property type="evidence" value="ECO:0007669"/>
    <property type="project" value="TreeGrafter"/>
</dbReference>
<reference evidence="4" key="1">
    <citation type="submission" date="2022-12" db="EMBL/GenBank/DDBJ databases">
        <authorList>
            <person name="Brejova B."/>
        </authorList>
    </citation>
    <scope>NUCLEOTIDE SEQUENCE</scope>
</reference>
<dbReference type="FunFam" id="3.40.50.720:FF:000090">
    <property type="entry name" value="NADP-dependent mannitol dehydrogenase"/>
    <property type="match status" value="1"/>
</dbReference>
<dbReference type="GO" id="GO:0044281">
    <property type="term" value="P:small molecule metabolic process"/>
    <property type="evidence" value="ECO:0007669"/>
    <property type="project" value="UniProtKB-ARBA"/>
</dbReference>
<dbReference type="PRINTS" id="PR00081">
    <property type="entry name" value="GDHRDH"/>
</dbReference>
<dbReference type="GO" id="GO:0050085">
    <property type="term" value="F:mannitol 2-dehydrogenase (NADP+) activity"/>
    <property type="evidence" value="ECO:0007669"/>
    <property type="project" value="UniProtKB-ARBA"/>
</dbReference>
<dbReference type="PROSITE" id="PS00061">
    <property type="entry name" value="ADH_SHORT"/>
    <property type="match status" value="1"/>
</dbReference>
<evidence type="ECO:0000313" key="5">
    <source>
        <dbReference type="Proteomes" id="UP001152885"/>
    </source>
</evidence>
<dbReference type="GO" id="GO:0005975">
    <property type="term" value="P:carbohydrate metabolic process"/>
    <property type="evidence" value="ECO:0007669"/>
    <property type="project" value="UniProtKB-ARBA"/>
</dbReference>
<keyword evidence="2" id="KW-0521">NADP</keyword>
<dbReference type="InterPro" id="IPR002347">
    <property type="entry name" value="SDR_fam"/>
</dbReference>
<keyword evidence="3" id="KW-0560">Oxidoreductase</keyword>
<evidence type="ECO:0000313" key="4">
    <source>
        <dbReference type="EMBL" id="CAI5755859.1"/>
    </source>
</evidence>
<evidence type="ECO:0000256" key="2">
    <source>
        <dbReference type="ARBA" id="ARBA00022857"/>
    </source>
</evidence>
<organism evidence="4 5">
    <name type="scientific">Candida verbasci</name>
    <dbReference type="NCBI Taxonomy" id="1227364"/>
    <lineage>
        <taxon>Eukaryota</taxon>
        <taxon>Fungi</taxon>
        <taxon>Dikarya</taxon>
        <taxon>Ascomycota</taxon>
        <taxon>Saccharomycotina</taxon>
        <taxon>Pichiomycetes</taxon>
        <taxon>Debaryomycetaceae</taxon>
        <taxon>Candida/Lodderomyces clade</taxon>
        <taxon>Candida</taxon>
    </lineage>
</organism>
<dbReference type="InterPro" id="IPR020904">
    <property type="entry name" value="Sc_DH/Rdtase_CS"/>
</dbReference>
<dbReference type="Pfam" id="PF13561">
    <property type="entry name" value="adh_short_C2"/>
    <property type="match status" value="1"/>
</dbReference>
<dbReference type="Proteomes" id="UP001152885">
    <property type="component" value="Unassembled WGS sequence"/>
</dbReference>
<comment type="caution">
    <text evidence="4">The sequence shown here is derived from an EMBL/GenBank/DDBJ whole genome shotgun (WGS) entry which is preliminary data.</text>
</comment>
<comment type="similarity">
    <text evidence="1">Belongs to the short-chain dehydrogenases/reductases (SDR) family.</text>
</comment>
<proteinExistence type="inferred from homology"/>
<keyword evidence="5" id="KW-1185">Reference proteome</keyword>
<dbReference type="AlphaFoldDB" id="A0A9W4TUG3"/>
<protein>
    <submittedName>
        <fullName evidence="4">Uncharacterized protein</fullName>
    </submittedName>
</protein>
<accession>A0A9W4TUG3</accession>
<evidence type="ECO:0000256" key="3">
    <source>
        <dbReference type="ARBA" id="ARBA00023002"/>
    </source>
</evidence>